<dbReference type="Gene3D" id="2.30.29.30">
    <property type="entry name" value="Pleckstrin-homology domain (PH domain)/Phosphotyrosine-binding domain (PTB)"/>
    <property type="match status" value="1"/>
</dbReference>
<feature type="compositionally biased region" description="Polar residues" evidence="1">
    <location>
        <begin position="406"/>
        <end position="421"/>
    </location>
</feature>
<dbReference type="InterPro" id="IPR014352">
    <property type="entry name" value="FERM/acyl-CoA-bd_prot_sf"/>
</dbReference>
<dbReference type="Gene3D" id="3.10.20.90">
    <property type="entry name" value="Phosphatidylinositol 3-kinase Catalytic Subunit, Chain A, domain 1"/>
    <property type="match status" value="1"/>
</dbReference>
<dbReference type="PRINTS" id="PR00935">
    <property type="entry name" value="BAND41"/>
</dbReference>
<dbReference type="Pfam" id="PF09379">
    <property type="entry name" value="FERM_N"/>
    <property type="match status" value="1"/>
</dbReference>
<feature type="compositionally biased region" description="Polar residues" evidence="1">
    <location>
        <begin position="298"/>
        <end position="309"/>
    </location>
</feature>
<dbReference type="InterPro" id="IPR018979">
    <property type="entry name" value="FERM_N"/>
</dbReference>
<evidence type="ECO:0000259" key="2">
    <source>
        <dbReference type="PROSITE" id="PS50057"/>
    </source>
</evidence>
<dbReference type="Pfam" id="PF09380">
    <property type="entry name" value="FERM_C"/>
    <property type="match status" value="1"/>
</dbReference>
<dbReference type="GO" id="GO:0005856">
    <property type="term" value="C:cytoskeleton"/>
    <property type="evidence" value="ECO:0007669"/>
    <property type="project" value="TreeGrafter"/>
</dbReference>
<evidence type="ECO:0000313" key="4">
    <source>
        <dbReference type="Proteomes" id="UP000594262"/>
    </source>
</evidence>
<dbReference type="EnsemblMetazoa" id="CLYHEMT014635.1">
    <property type="protein sequence ID" value="CLYHEMP014635.1"/>
    <property type="gene ID" value="CLYHEMG014635"/>
</dbReference>
<dbReference type="Proteomes" id="UP000594262">
    <property type="component" value="Unplaced"/>
</dbReference>
<dbReference type="SUPFAM" id="SSF50729">
    <property type="entry name" value="PH domain-like"/>
    <property type="match status" value="1"/>
</dbReference>
<dbReference type="InterPro" id="IPR035963">
    <property type="entry name" value="FERM_2"/>
</dbReference>
<dbReference type="Gene3D" id="1.20.80.10">
    <property type="match status" value="1"/>
</dbReference>
<sequence>MPKFQVSSCTVEKLDGEDIIIDIKNLHNGQELLDEVCKTIGLEESPYFGLRYNHPKDDQVSWFDASKPLKRQLQKASHKFKFGVQFYPSNIHELKNEFTRYQFVLQARENFLTAYWSCSLPTQALLASYVAQAEFGDYDSMVHNKDYLNDLCVMQNQSEEFLEKVNYFHQKHTNLSKVDVDWLYLENSQKTALFGMEAYDIWDSDQNLMKFGLSSSGIHILHMNTVLHTFLWPTVMKCHFKKNEIFIKLKVGEKTVRVVFIASSATEAKRIVTSCMFIKYFALNGKRKVVQYKKKKPSPTSGNQQQPPSSDVCPHNVDEDEPETPPFKRVDSKRFSKRFLPKTESLSIDLPADDSDSIIANREERHHSIKEDLDEKSTGRPSENEEQSPVGSPEHDTGDVYLGYPNNIQVPTITQTAPSENSLDKLDTEEEEDEKALEMEKQEPTEDTPPKVDGPETPKTVDDVTITEQKDDVIADEENVEIIEVVDIDYVENEEHAGAIEKGDANTTKTEEVTTKVVEIRIVTSENDKLFDNADKKDVGNGDLKVILADGAESARSNQEVMIVYGEETLESLEGSLEAHKINRGSTLLESIEKVLSESFEIVKEEDSFAVENEEE</sequence>
<dbReference type="SUPFAM" id="SSF47031">
    <property type="entry name" value="Second domain of FERM"/>
    <property type="match status" value="1"/>
</dbReference>
<dbReference type="CDD" id="cd14473">
    <property type="entry name" value="FERM_B-lobe"/>
    <property type="match status" value="1"/>
</dbReference>
<evidence type="ECO:0000313" key="3">
    <source>
        <dbReference type="EnsemblMetazoa" id="CLYHEMP014635.1"/>
    </source>
</evidence>
<feature type="domain" description="FERM" evidence="2">
    <location>
        <begin position="7"/>
        <end position="286"/>
    </location>
</feature>
<evidence type="ECO:0000256" key="1">
    <source>
        <dbReference type="SAM" id="MobiDB-lite"/>
    </source>
</evidence>
<feature type="compositionally biased region" description="Basic and acidic residues" evidence="1">
    <location>
        <begin position="436"/>
        <end position="469"/>
    </location>
</feature>
<feature type="region of interest" description="Disordered" evidence="1">
    <location>
        <begin position="363"/>
        <end position="469"/>
    </location>
</feature>
<dbReference type="InterPro" id="IPR019748">
    <property type="entry name" value="FERM_central"/>
</dbReference>
<dbReference type="InterPro" id="IPR018980">
    <property type="entry name" value="FERM_PH-like_C"/>
</dbReference>
<dbReference type="PROSITE" id="PS50057">
    <property type="entry name" value="FERM_3"/>
    <property type="match status" value="1"/>
</dbReference>
<dbReference type="SUPFAM" id="SSF54236">
    <property type="entry name" value="Ubiquitin-like"/>
    <property type="match status" value="1"/>
</dbReference>
<feature type="region of interest" description="Disordered" evidence="1">
    <location>
        <begin position="292"/>
        <end position="332"/>
    </location>
</feature>
<dbReference type="SMART" id="SM01196">
    <property type="entry name" value="FERM_C"/>
    <property type="match status" value="1"/>
</dbReference>
<dbReference type="AlphaFoldDB" id="A0A7M6DL37"/>
<name>A0A7M6DL37_9CNID</name>
<dbReference type="RefSeq" id="XP_066916036.1">
    <property type="nucleotide sequence ID" value="XM_067059935.1"/>
</dbReference>
<accession>A0A7M6DL37</accession>
<proteinExistence type="predicted"/>
<protein>
    <recommendedName>
        <fullName evidence="2">FERM domain-containing protein</fullName>
    </recommendedName>
</protein>
<dbReference type="InterPro" id="IPR029071">
    <property type="entry name" value="Ubiquitin-like_domsf"/>
</dbReference>
<dbReference type="PANTHER" id="PTHR23280:SF21">
    <property type="entry name" value="PROTEIN 4.1 HOMOLOG"/>
    <property type="match status" value="1"/>
</dbReference>
<dbReference type="SMART" id="SM00295">
    <property type="entry name" value="B41"/>
    <property type="match status" value="1"/>
</dbReference>
<dbReference type="InterPro" id="IPR019749">
    <property type="entry name" value="Band_41_domain"/>
</dbReference>
<feature type="compositionally biased region" description="Basic and acidic residues" evidence="1">
    <location>
        <begin position="363"/>
        <end position="378"/>
    </location>
</feature>
<reference evidence="3" key="1">
    <citation type="submission" date="2021-01" db="UniProtKB">
        <authorList>
            <consortium name="EnsemblMetazoa"/>
        </authorList>
    </citation>
    <scope>IDENTIFICATION</scope>
</reference>
<dbReference type="GO" id="GO:0031032">
    <property type="term" value="P:actomyosin structure organization"/>
    <property type="evidence" value="ECO:0007669"/>
    <property type="project" value="TreeGrafter"/>
</dbReference>
<dbReference type="Pfam" id="PF00373">
    <property type="entry name" value="FERM_M"/>
    <property type="match status" value="1"/>
</dbReference>
<dbReference type="GeneID" id="136803202"/>
<dbReference type="InterPro" id="IPR000299">
    <property type="entry name" value="FERM_domain"/>
</dbReference>
<dbReference type="InterPro" id="IPR011993">
    <property type="entry name" value="PH-like_dom_sf"/>
</dbReference>
<keyword evidence="4" id="KW-1185">Reference proteome</keyword>
<dbReference type="PANTHER" id="PTHR23280">
    <property type="entry name" value="4.1 G PROTEIN"/>
    <property type="match status" value="1"/>
</dbReference>
<dbReference type="OrthoDB" id="6589456at2759"/>
<organism evidence="3 4">
    <name type="scientific">Clytia hemisphaerica</name>
    <dbReference type="NCBI Taxonomy" id="252671"/>
    <lineage>
        <taxon>Eukaryota</taxon>
        <taxon>Metazoa</taxon>
        <taxon>Cnidaria</taxon>
        <taxon>Hydrozoa</taxon>
        <taxon>Hydroidolina</taxon>
        <taxon>Leptothecata</taxon>
        <taxon>Obeliida</taxon>
        <taxon>Clytiidae</taxon>
        <taxon>Clytia</taxon>
    </lineage>
</organism>